<keyword evidence="7" id="KW-0175">Coiled coil</keyword>
<reference evidence="14" key="2">
    <citation type="submission" date="2022-06" db="UniProtKB">
        <authorList>
            <consortium name="EnsemblMetazoa"/>
        </authorList>
    </citation>
    <scope>IDENTIFICATION</scope>
</reference>
<evidence type="ECO:0000256" key="4">
    <source>
        <dbReference type="ARBA" id="ARBA00022771"/>
    </source>
</evidence>
<dbReference type="Pfam" id="PF05485">
    <property type="entry name" value="THAP"/>
    <property type="match status" value="2"/>
</dbReference>
<evidence type="ECO:0000256" key="9">
    <source>
        <dbReference type="ARBA" id="ARBA00023163"/>
    </source>
</evidence>
<evidence type="ECO:0000256" key="12">
    <source>
        <dbReference type="PROSITE-ProRule" id="PRU00309"/>
    </source>
</evidence>
<dbReference type="InterPro" id="IPR006612">
    <property type="entry name" value="THAP_Znf"/>
</dbReference>
<keyword evidence="11" id="KW-0131">Cell cycle</keyword>
<dbReference type="InterPro" id="IPR026516">
    <property type="entry name" value="THAP1/10"/>
</dbReference>
<sequence length="499" mass="57515">MYKCIVCSNETKNTKFNLSEVIYHGFPKNACMRRKWPRVFGIDRCHDWQRICSDHFLEKNYRPGIKRFLFSNAIPQPYDRSGFPSNNSTQSNDVEAGNNVILPMEQNIIQEEHIGNAIVNNFKPRLSSTLTRNNEDMPDHTSGSGLRCSVKNCFNRHSKNLSLFGFPKDLTLRKKWIEKCGIKKDPAEIIKPHTRVCSTHFKLDCFKDTELMNRLKPGAVPSLFFNSAPDASSVSINEVPVLSRCEDQFISPIDNEAAEQSSQEEKNNEIDNTDNTFMSIDLTIGDSSNSSCSITLEPIEKRKNCNTEDLTRDEHGFIFQISKEVVLPDIYWKSEHLNSENATRFVQQDANDEIVKTIYFYNNLVPSIQIYGKKYEYTTPITTMKKLDDLLEKIDSIVKCYGRGGFVSDQCLGYYENSLHTEINDNEIMKMCSVCRGLVTDRDLQRMKAKLEAKNKTIESYKKRIAEKKEFVLQLRRTMAEFKRNRQISLALQQSEISL</sequence>
<dbReference type="SMART" id="SM00980">
    <property type="entry name" value="THAP"/>
    <property type="match status" value="2"/>
</dbReference>
<comment type="similarity">
    <text evidence="2">Belongs to the THAP1 family.</text>
</comment>
<dbReference type="SUPFAM" id="SSF57716">
    <property type="entry name" value="Glucocorticoid receptor-like (DNA-binding domain)"/>
    <property type="match status" value="2"/>
</dbReference>
<dbReference type="EnsemblMetazoa" id="XM_008183136.3">
    <property type="protein sequence ID" value="XP_008181358.1"/>
    <property type="gene ID" value="LOC100575998"/>
</dbReference>
<keyword evidence="15" id="KW-1185">Reference proteome</keyword>
<evidence type="ECO:0000256" key="6">
    <source>
        <dbReference type="ARBA" id="ARBA00023015"/>
    </source>
</evidence>
<dbReference type="GeneID" id="100575998"/>
<evidence type="ECO:0000256" key="3">
    <source>
        <dbReference type="ARBA" id="ARBA00022723"/>
    </source>
</evidence>
<dbReference type="Proteomes" id="UP000007819">
    <property type="component" value="Chromosome A2"/>
</dbReference>
<evidence type="ECO:0000313" key="15">
    <source>
        <dbReference type="Proteomes" id="UP000007819"/>
    </source>
</evidence>
<keyword evidence="4 12" id="KW-0863">Zinc-finger</keyword>
<evidence type="ECO:0000256" key="2">
    <source>
        <dbReference type="ARBA" id="ARBA00006177"/>
    </source>
</evidence>
<evidence type="ECO:0000256" key="10">
    <source>
        <dbReference type="ARBA" id="ARBA00023242"/>
    </source>
</evidence>
<evidence type="ECO:0000256" key="8">
    <source>
        <dbReference type="ARBA" id="ARBA00023125"/>
    </source>
</evidence>
<dbReference type="KEGG" id="api:100575998"/>
<dbReference type="SMART" id="SM00692">
    <property type="entry name" value="DM3"/>
    <property type="match status" value="2"/>
</dbReference>
<dbReference type="OrthoDB" id="5982876at2759"/>
<name>A0A8R2B4H0_ACYPI</name>
<dbReference type="Gene3D" id="6.20.210.20">
    <property type="entry name" value="THAP domain"/>
    <property type="match status" value="2"/>
</dbReference>
<accession>A0A8R2B4H0</accession>
<evidence type="ECO:0000256" key="1">
    <source>
        <dbReference type="ARBA" id="ARBA00004642"/>
    </source>
</evidence>
<evidence type="ECO:0000259" key="13">
    <source>
        <dbReference type="PROSITE" id="PS50950"/>
    </source>
</evidence>
<dbReference type="GO" id="GO:0043565">
    <property type="term" value="F:sequence-specific DNA binding"/>
    <property type="evidence" value="ECO:0007669"/>
    <property type="project" value="InterPro"/>
</dbReference>
<dbReference type="PANTHER" id="PTHR46600">
    <property type="entry name" value="THAP DOMAIN-CONTAINING"/>
    <property type="match status" value="1"/>
</dbReference>
<comment type="subcellular location">
    <subcellularLocation>
        <location evidence="1">Nucleus</location>
        <location evidence="1">Nucleoplasm</location>
    </subcellularLocation>
</comment>
<proteinExistence type="inferred from homology"/>
<protein>
    <recommendedName>
        <fullName evidence="13">THAP-type domain-containing protein</fullName>
    </recommendedName>
</protein>
<dbReference type="RefSeq" id="XP_008181358.1">
    <property type="nucleotide sequence ID" value="XM_008183136.2"/>
</dbReference>
<feature type="domain" description="THAP-type" evidence="13">
    <location>
        <begin position="137"/>
        <end position="224"/>
    </location>
</feature>
<keyword evidence="5" id="KW-0862">Zinc</keyword>
<evidence type="ECO:0000256" key="5">
    <source>
        <dbReference type="ARBA" id="ARBA00022833"/>
    </source>
</evidence>
<dbReference type="InterPro" id="IPR038441">
    <property type="entry name" value="THAP_Znf_sf"/>
</dbReference>
<dbReference type="GO" id="GO:0008270">
    <property type="term" value="F:zinc ion binding"/>
    <property type="evidence" value="ECO:0007669"/>
    <property type="project" value="UniProtKB-KW"/>
</dbReference>
<evidence type="ECO:0000256" key="11">
    <source>
        <dbReference type="ARBA" id="ARBA00023306"/>
    </source>
</evidence>
<keyword evidence="10" id="KW-0539">Nucleus</keyword>
<feature type="domain" description="THAP-type" evidence="13">
    <location>
        <begin position="1"/>
        <end position="78"/>
    </location>
</feature>
<keyword evidence="8 12" id="KW-0238">DNA-binding</keyword>
<keyword evidence="6" id="KW-0805">Transcription regulation</keyword>
<dbReference type="PANTHER" id="PTHR46600:SF1">
    <property type="entry name" value="THAP DOMAIN-CONTAINING PROTEIN 1"/>
    <property type="match status" value="1"/>
</dbReference>
<reference evidence="15" key="1">
    <citation type="submission" date="2010-06" db="EMBL/GenBank/DDBJ databases">
        <authorList>
            <person name="Jiang H."/>
            <person name="Abraham K."/>
            <person name="Ali S."/>
            <person name="Alsbrooks S.L."/>
            <person name="Anim B.N."/>
            <person name="Anosike U.S."/>
            <person name="Attaway T."/>
            <person name="Bandaranaike D.P."/>
            <person name="Battles P.K."/>
            <person name="Bell S.N."/>
            <person name="Bell A.V."/>
            <person name="Beltran B."/>
            <person name="Bickham C."/>
            <person name="Bustamante Y."/>
            <person name="Caleb T."/>
            <person name="Canada A."/>
            <person name="Cardenas V."/>
            <person name="Carter K."/>
            <person name="Chacko J."/>
            <person name="Chandrabose M.N."/>
            <person name="Chavez D."/>
            <person name="Chavez A."/>
            <person name="Chen L."/>
            <person name="Chu H.-S."/>
            <person name="Claassen K.J."/>
            <person name="Cockrell R."/>
            <person name="Collins M."/>
            <person name="Cooper J.A."/>
            <person name="Cree A."/>
            <person name="Curry S.M."/>
            <person name="Da Y."/>
            <person name="Dao M.D."/>
            <person name="Das B."/>
            <person name="Davila M.-L."/>
            <person name="Davy-Carroll L."/>
            <person name="Denson S."/>
            <person name="Dinh H."/>
            <person name="Ebong V.E."/>
            <person name="Edwards J.R."/>
            <person name="Egan A."/>
            <person name="El-Daye J."/>
            <person name="Escobedo L."/>
            <person name="Fernandez S."/>
            <person name="Fernando P.R."/>
            <person name="Flagg N."/>
            <person name="Forbes L.D."/>
            <person name="Fowler R.G."/>
            <person name="Fu Q."/>
            <person name="Gabisi R.A."/>
            <person name="Ganer J."/>
            <person name="Garbino Pronczuk A."/>
            <person name="Garcia R.M."/>
            <person name="Garner T."/>
            <person name="Garrett T.E."/>
            <person name="Gonzalez D.A."/>
            <person name="Hamid H."/>
            <person name="Hawkins E.S."/>
            <person name="Hirani K."/>
            <person name="Hogues M.E."/>
            <person name="Hollins B."/>
            <person name="Hsiao C.-H."/>
            <person name="Jabil R."/>
            <person name="James M.L."/>
            <person name="Jhangiani S.N."/>
            <person name="Johnson B."/>
            <person name="Johnson Q."/>
            <person name="Joshi V."/>
            <person name="Kalu J.B."/>
            <person name="Kam C."/>
            <person name="Kashfia A."/>
            <person name="Keebler J."/>
            <person name="Kisamo H."/>
            <person name="Kovar C.L."/>
            <person name="Lago L.A."/>
            <person name="Lai C.-Y."/>
            <person name="Laidlaw J."/>
            <person name="Lara F."/>
            <person name="Le T.-K."/>
            <person name="Lee S.L."/>
            <person name="Legall F.H."/>
            <person name="Lemon S.J."/>
            <person name="Lewis L.R."/>
            <person name="Li B."/>
            <person name="Liu Y."/>
            <person name="Liu Y.-S."/>
            <person name="Lopez J."/>
            <person name="Lozado R.J."/>
            <person name="Lu J."/>
            <person name="Madu R.C."/>
            <person name="Maheshwari M."/>
            <person name="Maheshwari R."/>
            <person name="Malloy K."/>
            <person name="Martinez E."/>
            <person name="Mathew T."/>
            <person name="Mercado I.C."/>
            <person name="Mercado C."/>
            <person name="Meyer B."/>
            <person name="Montgomery K."/>
            <person name="Morgan M.B."/>
            <person name="Munidasa M."/>
            <person name="Nazareth L.V."/>
            <person name="Nelson J."/>
            <person name="Ng B.M."/>
            <person name="Nguyen N.B."/>
            <person name="Nguyen P.Q."/>
            <person name="Nguyen T."/>
            <person name="Obregon M."/>
            <person name="Okwuonu G.O."/>
            <person name="Onwere C.G."/>
            <person name="Orozco G."/>
            <person name="Parra A."/>
            <person name="Patel S."/>
            <person name="Patil S."/>
            <person name="Perez A."/>
            <person name="Perez Y."/>
            <person name="Pham C."/>
            <person name="Primus E.L."/>
            <person name="Pu L.-L."/>
            <person name="Puazo M."/>
            <person name="Qin X."/>
            <person name="Quiroz J.B."/>
            <person name="Reese J."/>
            <person name="Richards S."/>
            <person name="Rives C.M."/>
            <person name="Robberts R."/>
            <person name="Ruiz S.J."/>
            <person name="Ruiz M.J."/>
            <person name="Santibanez J."/>
            <person name="Schneider B.W."/>
            <person name="Sisson I."/>
            <person name="Smith M."/>
            <person name="Sodergren E."/>
            <person name="Song X.-Z."/>
            <person name="Song B.B."/>
            <person name="Summersgill H."/>
            <person name="Thelus R."/>
            <person name="Thornton R.D."/>
            <person name="Trejos Z.Y."/>
            <person name="Usmani K."/>
            <person name="Vattathil S."/>
            <person name="Villasana D."/>
            <person name="Walker D.L."/>
            <person name="Wang S."/>
            <person name="Wang K."/>
            <person name="White C.S."/>
            <person name="Williams A.C."/>
            <person name="Williamson J."/>
            <person name="Wilson K."/>
            <person name="Woghiren I.O."/>
            <person name="Woodworth J.R."/>
            <person name="Worley K.C."/>
            <person name="Wright R.A."/>
            <person name="Wu W."/>
            <person name="Young L."/>
            <person name="Zhang L."/>
            <person name="Zhang J."/>
            <person name="Zhu Y."/>
            <person name="Muzny D.M."/>
            <person name="Weinstock G."/>
            <person name="Gibbs R.A."/>
        </authorList>
    </citation>
    <scope>NUCLEOTIDE SEQUENCE [LARGE SCALE GENOMIC DNA]</scope>
    <source>
        <strain evidence="15">LSR1</strain>
    </source>
</reference>
<keyword evidence="9" id="KW-0804">Transcription</keyword>
<organism evidence="14 15">
    <name type="scientific">Acyrthosiphon pisum</name>
    <name type="common">Pea aphid</name>
    <dbReference type="NCBI Taxonomy" id="7029"/>
    <lineage>
        <taxon>Eukaryota</taxon>
        <taxon>Metazoa</taxon>
        <taxon>Ecdysozoa</taxon>
        <taxon>Arthropoda</taxon>
        <taxon>Hexapoda</taxon>
        <taxon>Insecta</taxon>
        <taxon>Pterygota</taxon>
        <taxon>Neoptera</taxon>
        <taxon>Paraneoptera</taxon>
        <taxon>Hemiptera</taxon>
        <taxon>Sternorrhyncha</taxon>
        <taxon>Aphidomorpha</taxon>
        <taxon>Aphidoidea</taxon>
        <taxon>Aphididae</taxon>
        <taxon>Macrosiphini</taxon>
        <taxon>Acyrthosiphon</taxon>
    </lineage>
</organism>
<evidence type="ECO:0000256" key="7">
    <source>
        <dbReference type="ARBA" id="ARBA00023054"/>
    </source>
</evidence>
<dbReference type="AlphaFoldDB" id="A0A8R2B4H0"/>
<dbReference type="PROSITE" id="PS50950">
    <property type="entry name" value="ZF_THAP"/>
    <property type="match status" value="2"/>
</dbReference>
<keyword evidence="3" id="KW-0479">Metal-binding</keyword>
<dbReference type="GO" id="GO:0005654">
    <property type="term" value="C:nucleoplasm"/>
    <property type="evidence" value="ECO:0007669"/>
    <property type="project" value="UniProtKB-SubCell"/>
</dbReference>
<evidence type="ECO:0000313" key="14">
    <source>
        <dbReference type="EnsemblMetazoa" id="XP_008181358.1"/>
    </source>
</evidence>